<feature type="domain" description="PKD/Chitinase" evidence="3">
    <location>
        <begin position="897"/>
        <end position="974"/>
    </location>
</feature>
<dbReference type="PROSITE" id="PS51257">
    <property type="entry name" value="PROKAR_LIPOPROTEIN"/>
    <property type="match status" value="1"/>
</dbReference>
<dbReference type="InterPro" id="IPR000601">
    <property type="entry name" value="PKD_dom"/>
</dbReference>
<dbReference type="Gene3D" id="2.60.40.1120">
    <property type="entry name" value="Carboxypeptidase-like, regulatory domain"/>
    <property type="match status" value="1"/>
</dbReference>
<sequence length="1080" mass="113726">MTTFSRTVISTLIAAALSACGGGDGGGSSPDPVDPVVQVRAISTQIVSGQVTSSSGQPVAKSSVTVQFQSSDGQSLVELSTESDDSGFYSISVPEIKADAHKASRLVVSVAKSGFVENEKSIDVNDQSNRISVNVLLATAQVNTVKRSDLSSVVVSANGVPSLRFSLVKNSQGQQRVVVGEVSPAADEDVQLALNLPVANIDPNVDVINSEVAYFDSSNANDIQSFPGEFEGQGTTDNQGQGVNFDNQNSDESYRLISSTFSQIRLTDENQQPLPLTNVQPSAGESPSIVMMVPKGSYPTIQRDFDLTTDGIQIPIYVYRSGQGWQYVGNGVLVNDAAGNVVTSSTDVPIDDQGVISLTGQEALQLYVKVEISQANQWIQWINLDWPIKTGVNTNICLQGKVSYQNGEKFFGQISVRLPDGGTEWHYIEDGAYQINTLVSGTSADLTNGALWSLPVYNQKTWQTEYVQMPATLTAGGGCNDLPELVLVNPYACTLEGRTLESNGSTPVANQYVRISHARGQDYAYTDANGAYSQSVLCDSELAVSALGQNKTATVTSAEEKATLDFTKANQPPLLGALLRTPSQMKIDESADLRWSVSDPDGDAVTVNIKCEGDDNCTIERSGTRASITFSSIGEKTLVISADDGQTRTTGSVNPERRFPITVRDSDNIAPQIIGFDYGNTRYSAGETIKVQQGNQGIITAIARDGNGDTLSYQWSGECSGTTTQCDLAAVAVGEHSATLTVIDDHNTPLSSSANIKFNVVADQAPVIEVLSANPSSVGSNGQNNVALITLAALVSDDFTARDQLQLSWRLVNSDEQDVTSLLGDAPGQTIRLAADTIPVGSYQATLTVTDTAATPNVSSKSVAFTVLANQPPSVALSSSATNITVLQGQMNSEAVIVTATVSDDDGDSGLTLDWTMAKDAQDMSSALALSADKRQATIAANSLSAGNYVITLKATDAVGLSSESQLSVSVVEDKAPQILSLTATPRIQQANESGSNPDAINFSVSVSDDNDDAPTVAWTFSTGVSATVNGNTASIAAESLAVGEYQASVTVTDNQGQATTQNLAFSVLEFSGNIGIIVE</sequence>
<proteinExistence type="predicted"/>
<reference evidence="4 5" key="1">
    <citation type="submission" date="2015-12" db="EMBL/GenBank/DDBJ databases">
        <authorList>
            <person name="Tarr C.L."/>
            <person name="Gladney L.M."/>
        </authorList>
    </citation>
    <scope>NUCLEOTIDE SEQUENCE [LARGE SCALE GENOMIC DNA]</scope>
    <source>
        <strain evidence="4 5">1048-83</strain>
    </source>
</reference>
<organism evidence="4 5">
    <name type="scientific">Vibrio cidicii</name>
    <dbReference type="NCBI Taxonomy" id="1763883"/>
    <lineage>
        <taxon>Bacteria</taxon>
        <taxon>Pseudomonadati</taxon>
        <taxon>Pseudomonadota</taxon>
        <taxon>Gammaproteobacteria</taxon>
        <taxon>Vibrionales</taxon>
        <taxon>Vibrionaceae</taxon>
        <taxon>Vibrio</taxon>
    </lineage>
</organism>
<keyword evidence="5" id="KW-1185">Reference proteome</keyword>
<feature type="domain" description="PKD/Chitinase" evidence="3">
    <location>
        <begin position="988"/>
        <end position="1071"/>
    </location>
</feature>
<name>A0ABR5W5R1_9VIBR</name>
<dbReference type="InterPro" id="IPR035986">
    <property type="entry name" value="PKD_dom_sf"/>
</dbReference>
<protein>
    <recommendedName>
        <fullName evidence="3">PKD/Chitinase domain-containing protein</fullName>
    </recommendedName>
</protein>
<evidence type="ECO:0000313" key="5">
    <source>
        <dbReference type="Proteomes" id="UP000075609"/>
    </source>
</evidence>
<evidence type="ECO:0000256" key="2">
    <source>
        <dbReference type="SAM" id="SignalP"/>
    </source>
</evidence>
<dbReference type="RefSeq" id="WP_061899726.1">
    <property type="nucleotide sequence ID" value="NZ_LOBP01000135.1"/>
</dbReference>
<feature type="region of interest" description="Disordered" evidence="1">
    <location>
        <begin position="230"/>
        <end position="249"/>
    </location>
</feature>
<evidence type="ECO:0000259" key="3">
    <source>
        <dbReference type="SMART" id="SM00089"/>
    </source>
</evidence>
<feature type="compositionally biased region" description="Polar residues" evidence="1">
    <location>
        <begin position="233"/>
        <end position="249"/>
    </location>
</feature>
<comment type="caution">
    <text evidence="4">The sequence shown here is derived from an EMBL/GenBank/DDBJ whole genome shotgun (WGS) entry which is preliminary data.</text>
</comment>
<feature type="chain" id="PRO_5046225105" description="PKD/Chitinase domain-containing protein" evidence="2">
    <location>
        <begin position="22"/>
        <end position="1080"/>
    </location>
</feature>
<dbReference type="Proteomes" id="UP000075609">
    <property type="component" value="Unassembled WGS sequence"/>
</dbReference>
<dbReference type="Gene3D" id="2.60.40.10">
    <property type="entry name" value="Immunoglobulins"/>
    <property type="match status" value="4"/>
</dbReference>
<feature type="signal peptide" evidence="2">
    <location>
        <begin position="1"/>
        <end position="21"/>
    </location>
</feature>
<dbReference type="SMART" id="SM00089">
    <property type="entry name" value="PKD"/>
    <property type="match status" value="2"/>
</dbReference>
<accession>A0ABR5W5R1</accession>
<gene>
    <name evidence="4" type="ORF">ATY35_13300</name>
</gene>
<dbReference type="InterPro" id="IPR022409">
    <property type="entry name" value="PKD/Chitinase_dom"/>
</dbReference>
<dbReference type="InterPro" id="IPR008969">
    <property type="entry name" value="CarboxyPept-like_regulatory"/>
</dbReference>
<dbReference type="SUPFAM" id="SSF49299">
    <property type="entry name" value="PKD domain"/>
    <property type="match status" value="1"/>
</dbReference>
<dbReference type="InterPro" id="IPR013783">
    <property type="entry name" value="Ig-like_fold"/>
</dbReference>
<evidence type="ECO:0000313" key="4">
    <source>
        <dbReference type="EMBL" id="KYN86688.1"/>
    </source>
</evidence>
<dbReference type="EMBL" id="LOBP01000135">
    <property type="protein sequence ID" value="KYN86688.1"/>
    <property type="molecule type" value="Genomic_DNA"/>
</dbReference>
<keyword evidence="2" id="KW-0732">Signal</keyword>
<dbReference type="Pfam" id="PF00801">
    <property type="entry name" value="PKD"/>
    <property type="match status" value="1"/>
</dbReference>
<dbReference type="SUPFAM" id="SSF49464">
    <property type="entry name" value="Carboxypeptidase regulatory domain-like"/>
    <property type="match status" value="1"/>
</dbReference>
<evidence type="ECO:0000256" key="1">
    <source>
        <dbReference type="SAM" id="MobiDB-lite"/>
    </source>
</evidence>